<dbReference type="EMBL" id="ACKO02000017">
    <property type="protein sequence ID" value="EET43610.1"/>
    <property type="molecule type" value="Genomic_DNA"/>
</dbReference>
<sequence>MSSETVAMMQGFFRQFAESDFAIAGNAHAFGDWAAKQTYIALANMMTTAALIGIDSTPIEGFQKANVEKLLADKGLIGPREYGVSVMAAFGYRADEPKRAKTRQAVGDVVQWVE</sequence>
<dbReference type="Pfam" id="PF00881">
    <property type="entry name" value="Nitroreductase"/>
    <property type="match status" value="1"/>
</dbReference>
<reference evidence="2" key="1">
    <citation type="submission" date="2009-07" db="EMBL/GenBank/DDBJ databases">
        <authorList>
            <person name="Weinstock G."/>
            <person name="Sodergren E."/>
            <person name="Clifton S."/>
            <person name="Fulton L."/>
            <person name="Fulton B."/>
            <person name="Courtney L."/>
            <person name="Fronick C."/>
            <person name="Harrison M."/>
            <person name="Strong C."/>
            <person name="Farmer C."/>
            <person name="Delahaunty K."/>
            <person name="Markovic C."/>
            <person name="Hall O."/>
            <person name="Minx P."/>
            <person name="Tomlinson C."/>
            <person name="Mitreva M."/>
            <person name="Nelson J."/>
            <person name="Hou S."/>
            <person name="Wollam A."/>
            <person name="Pepin K.H."/>
            <person name="Johnson M."/>
            <person name="Bhonagiri V."/>
            <person name="Nash W.E."/>
            <person name="Warren W."/>
            <person name="Chinwalla A."/>
            <person name="Mardis E.R."/>
            <person name="Wilson R.K."/>
        </authorList>
    </citation>
    <scope>NUCLEOTIDE SEQUENCE [LARGE SCALE GENOMIC DNA]</scope>
    <source>
        <strain evidence="2">ATCC 29256</strain>
    </source>
</reference>
<evidence type="ECO:0000313" key="2">
    <source>
        <dbReference type="EMBL" id="EET43610.1"/>
    </source>
</evidence>
<dbReference type="InterPro" id="IPR000415">
    <property type="entry name" value="Nitroreductase-like"/>
</dbReference>
<feature type="domain" description="Nitroreductase" evidence="1">
    <location>
        <begin position="24"/>
        <end position="72"/>
    </location>
</feature>
<evidence type="ECO:0000259" key="1">
    <source>
        <dbReference type="Pfam" id="PF00881"/>
    </source>
</evidence>
<keyword evidence="3" id="KW-1185">Reference proteome</keyword>
<gene>
    <name evidence="2" type="ORF">NEISICOT_02548</name>
</gene>
<dbReference type="InterPro" id="IPR029479">
    <property type="entry name" value="Nitroreductase"/>
</dbReference>
<dbReference type="eggNOG" id="COG0778">
    <property type="taxonomic scope" value="Bacteria"/>
</dbReference>
<protein>
    <submittedName>
        <fullName evidence="2">Nitroreductase family protein</fullName>
    </submittedName>
</protein>
<comment type="caution">
    <text evidence="2">The sequence shown here is derived from an EMBL/GenBank/DDBJ whole genome shotgun (WGS) entry which is preliminary data.</text>
</comment>
<name>C6M7N6_NEISI</name>
<dbReference type="Proteomes" id="UP000005365">
    <property type="component" value="Unassembled WGS sequence"/>
</dbReference>
<dbReference type="AlphaFoldDB" id="C6M7N6"/>
<dbReference type="SUPFAM" id="SSF55469">
    <property type="entry name" value="FMN-dependent nitroreductase-like"/>
    <property type="match status" value="1"/>
</dbReference>
<dbReference type="GO" id="GO:0016491">
    <property type="term" value="F:oxidoreductase activity"/>
    <property type="evidence" value="ECO:0007669"/>
    <property type="project" value="InterPro"/>
</dbReference>
<dbReference type="RefSeq" id="WP_003759872.1">
    <property type="nucleotide sequence ID" value="NZ_ACKO02000017.1"/>
</dbReference>
<evidence type="ECO:0000313" key="3">
    <source>
        <dbReference type="Proteomes" id="UP000005365"/>
    </source>
</evidence>
<dbReference type="Gene3D" id="3.40.109.10">
    <property type="entry name" value="NADH Oxidase"/>
    <property type="match status" value="1"/>
</dbReference>
<proteinExistence type="predicted"/>
<accession>C6M7N6</accession>
<organism evidence="2 3">
    <name type="scientific">Neisseria sicca ATCC 29256</name>
    <dbReference type="NCBI Taxonomy" id="547045"/>
    <lineage>
        <taxon>Bacteria</taxon>
        <taxon>Pseudomonadati</taxon>
        <taxon>Pseudomonadota</taxon>
        <taxon>Betaproteobacteria</taxon>
        <taxon>Neisseriales</taxon>
        <taxon>Neisseriaceae</taxon>
        <taxon>Neisseria</taxon>
    </lineage>
</organism>